<organism evidence="3 4">
    <name type="scientific">Jaapia argillacea MUCL 33604</name>
    <dbReference type="NCBI Taxonomy" id="933084"/>
    <lineage>
        <taxon>Eukaryota</taxon>
        <taxon>Fungi</taxon>
        <taxon>Dikarya</taxon>
        <taxon>Basidiomycota</taxon>
        <taxon>Agaricomycotina</taxon>
        <taxon>Agaricomycetes</taxon>
        <taxon>Agaricomycetidae</taxon>
        <taxon>Jaapiales</taxon>
        <taxon>Jaapiaceae</taxon>
        <taxon>Jaapia</taxon>
    </lineage>
</organism>
<evidence type="ECO:0000313" key="3">
    <source>
        <dbReference type="EMBL" id="KDQ53268.1"/>
    </source>
</evidence>
<dbReference type="EMBL" id="KL197735">
    <property type="protein sequence ID" value="KDQ53268.1"/>
    <property type="molecule type" value="Genomic_DNA"/>
</dbReference>
<protein>
    <recommendedName>
        <fullName evidence="2">Berberine/berberine-like domain-containing protein</fullName>
    </recommendedName>
</protein>
<accession>A0A067PEC9</accession>
<dbReference type="Pfam" id="PF08031">
    <property type="entry name" value="BBE"/>
    <property type="match status" value="1"/>
</dbReference>
<dbReference type="OrthoDB" id="407275at2759"/>
<feature type="region of interest" description="Disordered" evidence="1">
    <location>
        <begin position="56"/>
        <end position="75"/>
    </location>
</feature>
<dbReference type="InterPro" id="IPR012951">
    <property type="entry name" value="BBE"/>
</dbReference>
<evidence type="ECO:0000259" key="2">
    <source>
        <dbReference type="Pfam" id="PF08031"/>
    </source>
</evidence>
<dbReference type="Proteomes" id="UP000027265">
    <property type="component" value="Unassembled WGS sequence"/>
</dbReference>
<feature type="domain" description="Berberine/berberine-like" evidence="2">
    <location>
        <begin position="17"/>
        <end position="61"/>
    </location>
</feature>
<sequence length="75" mass="8521">MVESISHAIPKEEFGVYPGYVDPLIPKSKWPTQYWGANYPRLLQIKSKYDPKHVFSNPQSVGSESDKDFHGVINA</sequence>
<gene>
    <name evidence="3" type="ORF">JAAARDRAFT_210185</name>
</gene>
<dbReference type="HOGENOM" id="CLU_2671392_0_0_1"/>
<feature type="compositionally biased region" description="Basic and acidic residues" evidence="1">
    <location>
        <begin position="64"/>
        <end position="75"/>
    </location>
</feature>
<dbReference type="STRING" id="933084.A0A067PEC9"/>
<evidence type="ECO:0000256" key="1">
    <source>
        <dbReference type="SAM" id="MobiDB-lite"/>
    </source>
</evidence>
<dbReference type="InterPro" id="IPR016169">
    <property type="entry name" value="FAD-bd_PCMH_sub2"/>
</dbReference>
<dbReference type="AlphaFoldDB" id="A0A067PEC9"/>
<evidence type="ECO:0000313" key="4">
    <source>
        <dbReference type="Proteomes" id="UP000027265"/>
    </source>
</evidence>
<name>A0A067PEC9_9AGAM</name>
<dbReference type="GO" id="GO:0050660">
    <property type="term" value="F:flavin adenine dinucleotide binding"/>
    <property type="evidence" value="ECO:0007669"/>
    <property type="project" value="InterPro"/>
</dbReference>
<proteinExistence type="predicted"/>
<dbReference type="Gene3D" id="3.40.462.20">
    <property type="match status" value="1"/>
</dbReference>
<dbReference type="GO" id="GO:0016491">
    <property type="term" value="F:oxidoreductase activity"/>
    <property type="evidence" value="ECO:0007669"/>
    <property type="project" value="InterPro"/>
</dbReference>
<dbReference type="InParanoid" id="A0A067PEC9"/>
<reference evidence="4" key="1">
    <citation type="journal article" date="2014" name="Proc. Natl. Acad. Sci. U.S.A.">
        <title>Extensive sampling of basidiomycete genomes demonstrates inadequacy of the white-rot/brown-rot paradigm for wood decay fungi.</title>
        <authorList>
            <person name="Riley R."/>
            <person name="Salamov A.A."/>
            <person name="Brown D.W."/>
            <person name="Nagy L.G."/>
            <person name="Floudas D."/>
            <person name="Held B.W."/>
            <person name="Levasseur A."/>
            <person name="Lombard V."/>
            <person name="Morin E."/>
            <person name="Otillar R."/>
            <person name="Lindquist E.A."/>
            <person name="Sun H."/>
            <person name="LaButti K.M."/>
            <person name="Schmutz J."/>
            <person name="Jabbour D."/>
            <person name="Luo H."/>
            <person name="Baker S.E."/>
            <person name="Pisabarro A.G."/>
            <person name="Walton J.D."/>
            <person name="Blanchette R.A."/>
            <person name="Henrissat B."/>
            <person name="Martin F."/>
            <person name="Cullen D."/>
            <person name="Hibbett D.S."/>
            <person name="Grigoriev I.V."/>
        </authorList>
    </citation>
    <scope>NUCLEOTIDE SEQUENCE [LARGE SCALE GENOMIC DNA]</scope>
    <source>
        <strain evidence="4">MUCL 33604</strain>
    </source>
</reference>
<keyword evidence="4" id="KW-1185">Reference proteome</keyword>
<dbReference type="Gene3D" id="3.30.465.10">
    <property type="match status" value="1"/>
</dbReference>